<reference evidence="4" key="1">
    <citation type="submission" date="2018-11" db="EMBL/GenBank/DDBJ databases">
        <authorList>
            <person name="Alioto T."/>
            <person name="Alioto T."/>
        </authorList>
    </citation>
    <scope>NUCLEOTIDE SEQUENCE</scope>
</reference>
<dbReference type="PANTHER" id="PTHR25462">
    <property type="entry name" value="BONUS, ISOFORM C-RELATED"/>
    <property type="match status" value="1"/>
</dbReference>
<dbReference type="PANTHER" id="PTHR25462:SF296">
    <property type="entry name" value="MEIOTIC P26, ISOFORM F"/>
    <property type="match status" value="1"/>
</dbReference>
<keyword evidence="2" id="KW-0175">Coiled coil</keyword>
<evidence type="ECO:0000256" key="2">
    <source>
        <dbReference type="SAM" id="Coils"/>
    </source>
</evidence>
<dbReference type="OrthoDB" id="10321253at2759"/>
<sequence>MAFLKSCSCFCTNSHGDIDSSNKVYFCLDCDSTMCNSCKTAHERIATLTTHSLINYEEMNSFPTTLLMQAIECHQHHGENREFYCSDHCISFCFTCFLQDHRKCEHSERIDKIANDLNTSVRLEEIINRIEKQQITLKTMHDHKHSNLQALKEERPKLEEEMSAFIEKISSHVLSVIDETGKLLNTEINALEEDMQDIERNIENLERQKKDINKVSTACSYSKTFLFLRETENMLSQNEEKFNNMKSDCNLVKLIVYVSDNMETLLKKITNVTINRTPMNIPSSSNAMIQSAAK</sequence>
<comment type="caution">
    <text evidence="4">The sequence shown here is derived from an EMBL/GenBank/DDBJ whole genome shotgun (WGS) entry which is preliminary data.</text>
</comment>
<evidence type="ECO:0000313" key="4">
    <source>
        <dbReference type="EMBL" id="VDI49960.1"/>
    </source>
</evidence>
<keyword evidence="1" id="KW-0862">Zinc</keyword>
<evidence type="ECO:0000313" key="5">
    <source>
        <dbReference type="Proteomes" id="UP000596742"/>
    </source>
</evidence>
<keyword evidence="1" id="KW-0863">Zinc-finger</keyword>
<dbReference type="InterPro" id="IPR047153">
    <property type="entry name" value="TRIM45/56/19-like"/>
</dbReference>
<accession>A0A8B6FJ18</accession>
<keyword evidence="1" id="KW-0479">Metal-binding</keyword>
<dbReference type="AlphaFoldDB" id="A0A8B6FJ18"/>
<dbReference type="Proteomes" id="UP000596742">
    <property type="component" value="Unassembled WGS sequence"/>
</dbReference>
<dbReference type="EMBL" id="UYJE01006896">
    <property type="protein sequence ID" value="VDI49960.1"/>
    <property type="molecule type" value="Genomic_DNA"/>
</dbReference>
<protein>
    <recommendedName>
        <fullName evidence="3">B box-type domain-containing protein</fullName>
    </recommendedName>
</protein>
<organism evidence="4 5">
    <name type="scientific">Mytilus galloprovincialis</name>
    <name type="common">Mediterranean mussel</name>
    <dbReference type="NCBI Taxonomy" id="29158"/>
    <lineage>
        <taxon>Eukaryota</taxon>
        <taxon>Metazoa</taxon>
        <taxon>Spiralia</taxon>
        <taxon>Lophotrochozoa</taxon>
        <taxon>Mollusca</taxon>
        <taxon>Bivalvia</taxon>
        <taxon>Autobranchia</taxon>
        <taxon>Pteriomorphia</taxon>
        <taxon>Mytilida</taxon>
        <taxon>Mytiloidea</taxon>
        <taxon>Mytilidae</taxon>
        <taxon>Mytilinae</taxon>
        <taxon>Mytilus</taxon>
    </lineage>
</organism>
<gene>
    <name evidence="4" type="ORF">MGAL_10B049927</name>
</gene>
<dbReference type="Gene3D" id="3.30.160.60">
    <property type="entry name" value="Classic Zinc Finger"/>
    <property type="match status" value="1"/>
</dbReference>
<name>A0A8B6FJ18_MYTGA</name>
<keyword evidence="5" id="KW-1185">Reference proteome</keyword>
<feature type="coiled-coil region" evidence="2">
    <location>
        <begin position="141"/>
        <end position="248"/>
    </location>
</feature>
<dbReference type="InterPro" id="IPR000315">
    <property type="entry name" value="Znf_B-box"/>
</dbReference>
<evidence type="ECO:0000259" key="3">
    <source>
        <dbReference type="PROSITE" id="PS50119"/>
    </source>
</evidence>
<proteinExistence type="predicted"/>
<feature type="domain" description="B box-type" evidence="3">
    <location>
        <begin position="10"/>
        <end position="56"/>
    </location>
</feature>
<evidence type="ECO:0000256" key="1">
    <source>
        <dbReference type="PROSITE-ProRule" id="PRU00024"/>
    </source>
</evidence>
<dbReference type="GO" id="GO:0008270">
    <property type="term" value="F:zinc ion binding"/>
    <property type="evidence" value="ECO:0007669"/>
    <property type="project" value="UniProtKB-KW"/>
</dbReference>
<dbReference type="PROSITE" id="PS50119">
    <property type="entry name" value="ZF_BBOX"/>
    <property type="match status" value="1"/>
</dbReference>